<keyword evidence="3 7" id="KW-1133">Transmembrane helix</keyword>
<accession>F8QGQ9</accession>
<proteinExistence type="inferred from homology"/>
<feature type="transmembrane region" description="Helical" evidence="7">
    <location>
        <begin position="113"/>
        <end position="135"/>
    </location>
</feature>
<evidence type="ECO:0000256" key="7">
    <source>
        <dbReference type="SAM" id="Phobius"/>
    </source>
</evidence>
<dbReference type="EMBL" id="GL945503">
    <property type="protein sequence ID" value="EGN92492.1"/>
    <property type="molecule type" value="Genomic_DNA"/>
</dbReference>
<comment type="subcellular location">
    <subcellularLocation>
        <location evidence="1">Membrane</location>
        <topology evidence="1">Multi-pass membrane protein</topology>
    </subcellularLocation>
</comment>
<protein>
    <recommendedName>
        <fullName evidence="8">Rhodopsin domain-containing protein</fullName>
    </recommendedName>
</protein>
<evidence type="ECO:0000256" key="2">
    <source>
        <dbReference type="ARBA" id="ARBA00022692"/>
    </source>
</evidence>
<dbReference type="eggNOG" id="ENOG502SQ2M">
    <property type="taxonomic scope" value="Eukaryota"/>
</dbReference>
<dbReference type="OMA" id="KCAICAR"/>
<name>F8QGQ9_SERL3</name>
<dbReference type="InterPro" id="IPR052337">
    <property type="entry name" value="SAT4-like"/>
</dbReference>
<organism evidence="10">
    <name type="scientific">Serpula lacrymans var. lacrymans (strain S7.3)</name>
    <name type="common">Dry rot fungus</name>
    <dbReference type="NCBI Taxonomy" id="936435"/>
    <lineage>
        <taxon>Eukaryota</taxon>
        <taxon>Fungi</taxon>
        <taxon>Dikarya</taxon>
        <taxon>Basidiomycota</taxon>
        <taxon>Agaricomycotina</taxon>
        <taxon>Agaricomycetes</taxon>
        <taxon>Agaricomycetidae</taxon>
        <taxon>Boletales</taxon>
        <taxon>Coniophorineae</taxon>
        <taxon>Serpulaceae</taxon>
        <taxon>Serpula</taxon>
    </lineage>
</organism>
<dbReference type="Proteomes" id="UP000008063">
    <property type="component" value="Unassembled WGS sequence"/>
</dbReference>
<dbReference type="OrthoDB" id="3229610at2759"/>
<evidence type="ECO:0000256" key="3">
    <source>
        <dbReference type="ARBA" id="ARBA00022989"/>
    </source>
</evidence>
<dbReference type="HOGENOM" id="CLU_1422217_0_0_1"/>
<dbReference type="AlphaFoldDB" id="F8QGQ9"/>
<reference evidence="10" key="1">
    <citation type="journal article" date="2011" name="Science">
        <title>The plant cell wall-decomposing machinery underlies the functional diversity of forest fungi.</title>
        <authorList>
            <person name="Eastwood D.C."/>
            <person name="Floudas D."/>
            <person name="Binder M."/>
            <person name="Majcherczyk A."/>
            <person name="Schneider P."/>
            <person name="Aerts A."/>
            <person name="Asiegbu F.O."/>
            <person name="Baker S.E."/>
            <person name="Barry K."/>
            <person name="Bendiksby M."/>
            <person name="Blumentritt M."/>
            <person name="Coutinho P.M."/>
            <person name="Cullen D."/>
            <person name="de Vries R.P."/>
            <person name="Gathman A."/>
            <person name="Goodell B."/>
            <person name="Henrissat B."/>
            <person name="Ihrmark K."/>
            <person name="Kauserud H."/>
            <person name="Kohler A."/>
            <person name="LaButti K."/>
            <person name="Lapidus A."/>
            <person name="Lavin J.L."/>
            <person name="Lee Y.-H."/>
            <person name="Lindquist E."/>
            <person name="Lilly W."/>
            <person name="Lucas S."/>
            <person name="Morin E."/>
            <person name="Murat C."/>
            <person name="Oguiza J.A."/>
            <person name="Park J."/>
            <person name="Pisabarro A.G."/>
            <person name="Riley R."/>
            <person name="Rosling A."/>
            <person name="Salamov A."/>
            <person name="Schmidt O."/>
            <person name="Schmutz J."/>
            <person name="Skrede I."/>
            <person name="Stenlid J."/>
            <person name="Wiebenga A."/>
            <person name="Xie X."/>
            <person name="Kuees U."/>
            <person name="Hibbett D.S."/>
            <person name="Hoffmeister D."/>
            <person name="Hoegberg N."/>
            <person name="Martin F."/>
            <person name="Grigoriev I.V."/>
            <person name="Watkinson S.C."/>
        </authorList>
    </citation>
    <scope>NUCLEOTIDE SEQUENCE [LARGE SCALE GENOMIC DNA]</scope>
    <source>
        <strain evidence="10">strain S7.3</strain>
    </source>
</reference>
<feature type="transmembrane region" description="Helical" evidence="7">
    <location>
        <begin position="6"/>
        <end position="25"/>
    </location>
</feature>
<feature type="compositionally biased region" description="Polar residues" evidence="6">
    <location>
        <begin position="214"/>
        <end position="226"/>
    </location>
</feature>
<evidence type="ECO:0000256" key="5">
    <source>
        <dbReference type="ARBA" id="ARBA00038359"/>
    </source>
</evidence>
<evidence type="ECO:0000313" key="9">
    <source>
        <dbReference type="EMBL" id="EGN92492.1"/>
    </source>
</evidence>
<feature type="transmembrane region" description="Helical" evidence="7">
    <location>
        <begin position="150"/>
        <end position="170"/>
    </location>
</feature>
<keyword evidence="2 7" id="KW-0812">Transmembrane</keyword>
<dbReference type="InParanoid" id="F8QGQ9"/>
<evidence type="ECO:0000256" key="4">
    <source>
        <dbReference type="ARBA" id="ARBA00023136"/>
    </source>
</evidence>
<keyword evidence="4 7" id="KW-0472">Membrane</keyword>
<dbReference type="PANTHER" id="PTHR33048">
    <property type="entry name" value="PTH11-LIKE INTEGRAL MEMBRANE PROTEIN (AFU_ORTHOLOGUE AFUA_5G11245)"/>
    <property type="match status" value="1"/>
</dbReference>
<evidence type="ECO:0000256" key="1">
    <source>
        <dbReference type="ARBA" id="ARBA00004141"/>
    </source>
</evidence>
<keyword evidence="10" id="KW-1185">Reference proteome</keyword>
<dbReference type="InterPro" id="IPR049326">
    <property type="entry name" value="Rhodopsin_dom_fungi"/>
</dbReference>
<evidence type="ECO:0000259" key="8">
    <source>
        <dbReference type="Pfam" id="PF20684"/>
    </source>
</evidence>
<feature type="region of interest" description="Disordered" evidence="6">
    <location>
        <begin position="214"/>
        <end position="235"/>
    </location>
</feature>
<feature type="domain" description="Rhodopsin" evidence="8">
    <location>
        <begin position="4"/>
        <end position="139"/>
    </location>
</feature>
<sequence>MSVISYTCSLWSTRLSIIFSIIRILPPTRCIRRAAAATAILFVAMWMGIVVAKIYVCARDTWWHNDIIIQCPLPIPVAIAELCTDMTADAILVALPLRLLWRVKLPQNQRIMILSIFSSSILTSVVSVVHTAFLIPTSSFIGGITADVEGAVSLIVCNLLVIVTYLYRLFRGGSDIDSGYIHGTNKDSNSMSLETTTDRLTTIDLERLTAHSSQEMTASNFSSPPVTSGLHVRFE</sequence>
<evidence type="ECO:0000313" key="10">
    <source>
        <dbReference type="Proteomes" id="UP000008063"/>
    </source>
</evidence>
<gene>
    <name evidence="9" type="ORF">SERLA73DRAFT_190964</name>
</gene>
<dbReference type="GO" id="GO:0016020">
    <property type="term" value="C:membrane"/>
    <property type="evidence" value="ECO:0007669"/>
    <property type="project" value="UniProtKB-SubCell"/>
</dbReference>
<dbReference type="Pfam" id="PF20684">
    <property type="entry name" value="Fung_rhodopsin"/>
    <property type="match status" value="1"/>
</dbReference>
<evidence type="ECO:0000256" key="6">
    <source>
        <dbReference type="SAM" id="MobiDB-lite"/>
    </source>
</evidence>
<feature type="transmembrane region" description="Helical" evidence="7">
    <location>
        <begin position="34"/>
        <end position="55"/>
    </location>
</feature>
<dbReference type="STRING" id="936435.F8QGQ9"/>
<comment type="similarity">
    <text evidence="5">Belongs to the SAT4 family.</text>
</comment>
<dbReference type="PANTHER" id="PTHR33048:SF47">
    <property type="entry name" value="INTEGRAL MEMBRANE PROTEIN-RELATED"/>
    <property type="match status" value="1"/>
</dbReference>